<dbReference type="GO" id="GO:0006633">
    <property type="term" value="P:fatty acid biosynthetic process"/>
    <property type="evidence" value="ECO:0007669"/>
    <property type="project" value="UniProtKB-UniPathway"/>
</dbReference>
<evidence type="ECO:0000256" key="3">
    <source>
        <dbReference type="ARBA" id="ARBA00012356"/>
    </source>
</evidence>
<feature type="active site" description="For beta-ketoacyl synthase activity" evidence="12">
    <location>
        <position position="180"/>
    </location>
</feature>
<keyword evidence="7" id="KW-0276">Fatty acid metabolism</keyword>
<dbReference type="CDD" id="cd00834">
    <property type="entry name" value="KAS_I_II"/>
    <property type="match status" value="1"/>
</dbReference>
<dbReference type="PANTHER" id="PTHR11712:SF336">
    <property type="entry name" value="3-OXOACYL-[ACYL-CARRIER-PROTEIN] SYNTHASE, MITOCHONDRIAL"/>
    <property type="match status" value="1"/>
</dbReference>
<evidence type="ECO:0000256" key="10">
    <source>
        <dbReference type="ARBA" id="ARBA00023315"/>
    </source>
</evidence>
<accession>A0A517Y2V3</accession>
<keyword evidence="10 11" id="KW-0012">Acyltransferase</keyword>
<evidence type="ECO:0000256" key="9">
    <source>
        <dbReference type="ARBA" id="ARBA00023160"/>
    </source>
</evidence>
<dbReference type="FunFam" id="3.40.47.10:FF:000029">
    <property type="entry name" value="3-oxoacyl-[acyl-carrier-protein] synthase 1"/>
    <property type="match status" value="1"/>
</dbReference>
<dbReference type="Pfam" id="PF02801">
    <property type="entry name" value="Ketoacyl-synt_C"/>
    <property type="match status" value="1"/>
</dbReference>
<evidence type="ECO:0000256" key="13">
    <source>
        <dbReference type="RuleBase" id="RU003694"/>
    </source>
</evidence>
<evidence type="ECO:0000256" key="12">
    <source>
        <dbReference type="PIRSR" id="PIRSR000447-1"/>
    </source>
</evidence>
<keyword evidence="9 11" id="KW-0275">Fatty acid biosynthesis</keyword>
<dbReference type="AlphaFoldDB" id="A0A517Y2V3"/>
<dbReference type="InterPro" id="IPR020841">
    <property type="entry name" value="PKS_Beta-ketoAc_synthase_dom"/>
</dbReference>
<reference evidence="15 16" key="1">
    <citation type="submission" date="2019-02" db="EMBL/GenBank/DDBJ databases">
        <title>Deep-cultivation of Planctomycetes and their phenomic and genomic characterization uncovers novel biology.</title>
        <authorList>
            <person name="Wiegand S."/>
            <person name="Jogler M."/>
            <person name="Boedeker C."/>
            <person name="Pinto D."/>
            <person name="Vollmers J."/>
            <person name="Rivas-Marin E."/>
            <person name="Kohn T."/>
            <person name="Peeters S.H."/>
            <person name="Heuer A."/>
            <person name="Rast P."/>
            <person name="Oberbeckmann S."/>
            <person name="Bunk B."/>
            <person name="Jeske O."/>
            <person name="Meyerdierks A."/>
            <person name="Storesund J.E."/>
            <person name="Kallscheuer N."/>
            <person name="Luecker S."/>
            <person name="Lage O.M."/>
            <person name="Pohl T."/>
            <person name="Merkel B.J."/>
            <person name="Hornburger P."/>
            <person name="Mueller R.-W."/>
            <person name="Bruemmer F."/>
            <person name="Labrenz M."/>
            <person name="Spormann A.M."/>
            <person name="Op den Camp H."/>
            <person name="Overmann J."/>
            <person name="Amann R."/>
            <person name="Jetten M.S.M."/>
            <person name="Mascher T."/>
            <person name="Medema M.H."/>
            <person name="Devos D.P."/>
            <person name="Kaster A.-K."/>
            <person name="Ovreas L."/>
            <person name="Rohde M."/>
            <person name="Galperin M.Y."/>
            <person name="Jogler C."/>
        </authorList>
    </citation>
    <scope>NUCLEOTIDE SEQUENCE [LARGE SCALE GENOMIC DNA]</scope>
    <source>
        <strain evidence="15 16">ETA_A1</strain>
    </source>
</reference>
<comment type="pathway">
    <text evidence="1 11">Lipid metabolism; fatty acid biosynthesis.</text>
</comment>
<dbReference type="InterPro" id="IPR017568">
    <property type="entry name" value="3-oxoacyl-ACP_synth-2"/>
</dbReference>
<comment type="function">
    <text evidence="11">Involved in the type II fatty acid elongation cycle. Catalyzes the elongation of a wide range of acyl-ACP by the addition of two carbons from malonyl-ACP to an acyl acceptor. Can efficiently catalyze the conversion of palmitoleoyl-ACP (cis-hexadec-9-enoyl-ACP) to cis-vaccenoyl-ACP (cis-octadec-11-enoyl-ACP), an essential step in the thermal regulation of fatty acid composition.</text>
</comment>
<keyword evidence="16" id="KW-1185">Reference proteome</keyword>
<dbReference type="GO" id="GO:0005829">
    <property type="term" value="C:cytosol"/>
    <property type="evidence" value="ECO:0007669"/>
    <property type="project" value="TreeGrafter"/>
</dbReference>
<feature type="domain" description="Ketosynthase family 3 (KS3)" evidence="14">
    <location>
        <begin position="3"/>
        <end position="427"/>
    </location>
</feature>
<evidence type="ECO:0000259" key="14">
    <source>
        <dbReference type="PROSITE" id="PS52004"/>
    </source>
</evidence>
<gene>
    <name evidence="15" type="primary">fabF_3</name>
    <name evidence="15" type="ORF">ETAA1_60980</name>
</gene>
<name>A0A517Y2V3_9BACT</name>
<dbReference type="PROSITE" id="PS52004">
    <property type="entry name" value="KS3_2"/>
    <property type="match status" value="1"/>
</dbReference>
<dbReference type="KEGG" id="uli:ETAA1_60980"/>
<evidence type="ECO:0000256" key="6">
    <source>
        <dbReference type="ARBA" id="ARBA00022679"/>
    </source>
</evidence>
<dbReference type="InterPro" id="IPR014030">
    <property type="entry name" value="Ketoacyl_synth_N"/>
</dbReference>
<dbReference type="SUPFAM" id="SSF53901">
    <property type="entry name" value="Thiolase-like"/>
    <property type="match status" value="2"/>
</dbReference>
<dbReference type="InterPro" id="IPR014031">
    <property type="entry name" value="Ketoacyl_synth_C"/>
</dbReference>
<protein>
    <recommendedName>
        <fullName evidence="4 11">3-oxoacyl-[acyl-carrier-protein] synthase 2</fullName>
        <ecNumber evidence="3 11">2.3.1.179</ecNumber>
    </recommendedName>
</protein>
<dbReference type="NCBIfam" id="NF005589">
    <property type="entry name" value="PRK07314.1"/>
    <property type="match status" value="1"/>
</dbReference>
<evidence type="ECO:0000256" key="5">
    <source>
        <dbReference type="ARBA" id="ARBA00022516"/>
    </source>
</evidence>
<evidence type="ECO:0000313" key="16">
    <source>
        <dbReference type="Proteomes" id="UP000319576"/>
    </source>
</evidence>
<dbReference type="EMBL" id="CP036273">
    <property type="protein sequence ID" value="QDU24085.1"/>
    <property type="molecule type" value="Genomic_DNA"/>
</dbReference>
<proteinExistence type="inferred from homology"/>
<keyword evidence="6 11" id="KW-0808">Transferase</keyword>
<evidence type="ECO:0000256" key="1">
    <source>
        <dbReference type="ARBA" id="ARBA00005194"/>
    </source>
</evidence>
<dbReference type="EC" id="2.3.1.179" evidence="3 11"/>
<comment type="catalytic activity">
    <reaction evidence="11">
        <text>(9Z)-hexadecenoyl-[ACP] + malonyl-[ACP] + H(+) = 3-oxo-(11Z)-octadecenoyl-[ACP] + holo-[ACP] + CO2</text>
        <dbReference type="Rhea" id="RHEA:55040"/>
        <dbReference type="Rhea" id="RHEA-COMP:9623"/>
        <dbReference type="Rhea" id="RHEA-COMP:9685"/>
        <dbReference type="Rhea" id="RHEA-COMP:10800"/>
        <dbReference type="Rhea" id="RHEA-COMP:14074"/>
        <dbReference type="ChEBI" id="CHEBI:15378"/>
        <dbReference type="ChEBI" id="CHEBI:16526"/>
        <dbReference type="ChEBI" id="CHEBI:64479"/>
        <dbReference type="ChEBI" id="CHEBI:78449"/>
        <dbReference type="ChEBI" id="CHEBI:83989"/>
        <dbReference type="ChEBI" id="CHEBI:138538"/>
        <dbReference type="EC" id="2.3.1.179"/>
    </reaction>
</comment>
<dbReference type="Gene3D" id="3.40.47.10">
    <property type="match status" value="1"/>
</dbReference>
<evidence type="ECO:0000256" key="2">
    <source>
        <dbReference type="ARBA" id="ARBA00008467"/>
    </source>
</evidence>
<dbReference type="Pfam" id="PF00109">
    <property type="entry name" value="ketoacyl-synt"/>
    <property type="match status" value="1"/>
</dbReference>
<dbReference type="UniPathway" id="UPA00094"/>
<dbReference type="InterPro" id="IPR000794">
    <property type="entry name" value="Beta-ketoacyl_synthase"/>
</dbReference>
<evidence type="ECO:0000256" key="8">
    <source>
        <dbReference type="ARBA" id="ARBA00023098"/>
    </source>
</evidence>
<dbReference type="Proteomes" id="UP000319576">
    <property type="component" value="Chromosome"/>
</dbReference>
<evidence type="ECO:0000313" key="15">
    <source>
        <dbReference type="EMBL" id="QDU24085.1"/>
    </source>
</evidence>
<comment type="similarity">
    <text evidence="2 11 13">Belongs to the thiolase-like superfamily. Beta-ketoacyl-ACP synthases family.</text>
</comment>
<sequence>MMRRRVVITGMGVITPLGHTVAELFASQLEGRTAVGPLTRFDARTMPTTFASEVKGFELDKYVDDRGRYAHCGVNTQFAIGATKDALADAGLLDEGTGDRSRIGVYLGSGEGAEDFPALINSIALATGPSGKADPATFQREILQVLSRDREAEVEMHTTCGHLAHLFALDGPNFACQTACAASSQAIGEAAELIRAGDADVIAAGGSHSMLHPLGITGFNRLTALSQRNESPRTASRPFDLTRDGFVIGEGGGIVVLEELEHARKRGATIYAEVTGYGTTADAYRMTDPHPQGKGAIRAMADALTDAKLKPTDIGYINAHGTSTQANDSAETAAIKAVFGEYAYQLPVSSSKSMLGHLIAAAGVVELVISVMALRKGVLPPTINLETPDPECDLDYIPNVAREKRVDHVLSNSFGFGGQNIALVVSRFRD</sequence>
<organism evidence="15 16">
    <name type="scientific">Urbifossiella limnaea</name>
    <dbReference type="NCBI Taxonomy" id="2528023"/>
    <lineage>
        <taxon>Bacteria</taxon>
        <taxon>Pseudomonadati</taxon>
        <taxon>Planctomycetota</taxon>
        <taxon>Planctomycetia</taxon>
        <taxon>Gemmatales</taxon>
        <taxon>Gemmataceae</taxon>
        <taxon>Urbifossiella</taxon>
    </lineage>
</organism>
<comment type="catalytic activity">
    <reaction evidence="11">
        <text>a fatty acyl-[ACP] + malonyl-[ACP] + H(+) = a 3-oxoacyl-[ACP] + holo-[ACP] + CO2</text>
        <dbReference type="Rhea" id="RHEA:22836"/>
        <dbReference type="Rhea" id="RHEA-COMP:9623"/>
        <dbReference type="Rhea" id="RHEA-COMP:9685"/>
        <dbReference type="Rhea" id="RHEA-COMP:9916"/>
        <dbReference type="Rhea" id="RHEA-COMP:14125"/>
        <dbReference type="ChEBI" id="CHEBI:15378"/>
        <dbReference type="ChEBI" id="CHEBI:16526"/>
        <dbReference type="ChEBI" id="CHEBI:64479"/>
        <dbReference type="ChEBI" id="CHEBI:78449"/>
        <dbReference type="ChEBI" id="CHEBI:78776"/>
        <dbReference type="ChEBI" id="CHEBI:138651"/>
    </reaction>
</comment>
<dbReference type="SMART" id="SM00825">
    <property type="entry name" value="PKS_KS"/>
    <property type="match status" value="1"/>
</dbReference>
<evidence type="ECO:0000256" key="7">
    <source>
        <dbReference type="ARBA" id="ARBA00022832"/>
    </source>
</evidence>
<keyword evidence="5 11" id="KW-0444">Lipid biosynthesis</keyword>
<evidence type="ECO:0000256" key="11">
    <source>
        <dbReference type="PIRNR" id="PIRNR000447"/>
    </source>
</evidence>
<dbReference type="PANTHER" id="PTHR11712">
    <property type="entry name" value="POLYKETIDE SYNTHASE-RELATED"/>
    <property type="match status" value="1"/>
</dbReference>
<dbReference type="GO" id="GO:0004315">
    <property type="term" value="F:3-oxoacyl-[acyl-carrier-protein] synthase activity"/>
    <property type="evidence" value="ECO:0007669"/>
    <property type="project" value="UniProtKB-EC"/>
</dbReference>
<dbReference type="InterPro" id="IPR016039">
    <property type="entry name" value="Thiolase-like"/>
</dbReference>
<keyword evidence="8" id="KW-0443">Lipid metabolism</keyword>
<dbReference type="PIRSF" id="PIRSF000447">
    <property type="entry name" value="KAS_II"/>
    <property type="match status" value="1"/>
</dbReference>
<evidence type="ECO:0000256" key="4">
    <source>
        <dbReference type="ARBA" id="ARBA00014657"/>
    </source>
</evidence>